<dbReference type="InterPro" id="IPR001117">
    <property type="entry name" value="Cu-oxidase_2nd"/>
</dbReference>
<dbReference type="PROSITE" id="PS51318">
    <property type="entry name" value="TAT"/>
    <property type="match status" value="1"/>
</dbReference>
<dbReference type="InterPro" id="IPR034279">
    <property type="entry name" value="CuRO_3_CopA"/>
</dbReference>
<dbReference type="CDD" id="cd13887">
    <property type="entry name" value="CuRO_2_MCO_like_2"/>
    <property type="match status" value="1"/>
</dbReference>
<dbReference type="InterPro" id="IPR011706">
    <property type="entry name" value="Cu-oxidase_C"/>
</dbReference>
<keyword evidence="8" id="KW-1185">Reference proteome</keyword>
<dbReference type="CDD" id="cd13865">
    <property type="entry name" value="CuRO_1_LCC_like_3"/>
    <property type="match status" value="1"/>
</dbReference>
<keyword evidence="1" id="KW-0479">Metal-binding</keyword>
<dbReference type="CDD" id="cd13896">
    <property type="entry name" value="CuRO_3_CopA"/>
    <property type="match status" value="1"/>
</dbReference>
<keyword evidence="3" id="KW-0186">Copper</keyword>
<dbReference type="Pfam" id="PF07731">
    <property type="entry name" value="Cu-oxidase_2"/>
    <property type="match status" value="1"/>
</dbReference>
<dbReference type="PANTHER" id="PTHR11709:SF394">
    <property type="entry name" value="FI03373P-RELATED"/>
    <property type="match status" value="1"/>
</dbReference>
<dbReference type="HOGENOM" id="CLU_009100_6_0_5"/>
<reference evidence="7 8" key="1">
    <citation type="journal article" date="2012" name="Stand. Genomic Sci.">
        <title>Complete genome sequence of the facultatively chemolithoautotrophic and methylotrophic alpha Proteobacterium Starkeya novella type strain (ATCC 8093(T)).</title>
        <authorList>
            <person name="Kappler U."/>
            <person name="Davenport K."/>
            <person name="Beatson S."/>
            <person name="Lucas S."/>
            <person name="Lapidus A."/>
            <person name="Copeland A."/>
            <person name="Berry K.W."/>
            <person name="Glavina Del Rio T."/>
            <person name="Hammon N."/>
            <person name="Dalin E."/>
            <person name="Tice H."/>
            <person name="Pitluck S."/>
            <person name="Richardson P."/>
            <person name="Bruce D."/>
            <person name="Goodwin L.A."/>
            <person name="Han C."/>
            <person name="Tapia R."/>
            <person name="Detter J.C."/>
            <person name="Chang Y.J."/>
            <person name="Jeffries C.D."/>
            <person name="Land M."/>
            <person name="Hauser L."/>
            <person name="Kyrpides N.C."/>
            <person name="Goker M."/>
            <person name="Ivanova N."/>
            <person name="Klenk H.P."/>
            <person name="Woyke T."/>
        </authorList>
    </citation>
    <scope>NUCLEOTIDE SEQUENCE [LARGE SCALE GENOMIC DNA]</scope>
    <source>
        <strain evidence="8">ATCC 8093 / DSM 506 / JCM 20403 / CCM 1077 / IAM 12100 / NBRC 12443 / NCIMB 10456</strain>
    </source>
</reference>
<feature type="domain" description="Plastocyanin-like" evidence="5">
    <location>
        <begin position="358"/>
        <end position="473"/>
    </location>
</feature>
<dbReference type="GO" id="GO:0016491">
    <property type="term" value="F:oxidoreductase activity"/>
    <property type="evidence" value="ECO:0007669"/>
    <property type="project" value="UniProtKB-KW"/>
</dbReference>
<evidence type="ECO:0000259" key="6">
    <source>
        <dbReference type="Pfam" id="PF07732"/>
    </source>
</evidence>
<dbReference type="Proteomes" id="UP000006633">
    <property type="component" value="Chromosome"/>
</dbReference>
<dbReference type="STRING" id="639283.Snov_1617"/>
<dbReference type="Pfam" id="PF00394">
    <property type="entry name" value="Cu-oxidase"/>
    <property type="match status" value="1"/>
</dbReference>
<dbReference type="InterPro" id="IPR045087">
    <property type="entry name" value="Cu-oxidase_fam"/>
</dbReference>
<organism evidence="7 8">
    <name type="scientific">Ancylobacter novellus (strain ATCC 8093 / DSM 506 / JCM 20403 / CCM 1077 / IAM 12100 / NBRC 12443 / NCIMB 10456)</name>
    <name type="common">Starkeya novella</name>
    <dbReference type="NCBI Taxonomy" id="639283"/>
    <lineage>
        <taxon>Bacteria</taxon>
        <taxon>Pseudomonadati</taxon>
        <taxon>Pseudomonadota</taxon>
        <taxon>Alphaproteobacteria</taxon>
        <taxon>Hyphomicrobiales</taxon>
        <taxon>Xanthobacteraceae</taxon>
        <taxon>Ancylobacter</taxon>
    </lineage>
</organism>
<dbReference type="RefSeq" id="WP_013166426.1">
    <property type="nucleotide sequence ID" value="NC_014217.1"/>
</dbReference>
<dbReference type="PROSITE" id="PS00080">
    <property type="entry name" value="MULTICOPPER_OXIDASE2"/>
    <property type="match status" value="1"/>
</dbReference>
<dbReference type="GO" id="GO:0005507">
    <property type="term" value="F:copper ion binding"/>
    <property type="evidence" value="ECO:0007669"/>
    <property type="project" value="InterPro"/>
</dbReference>
<dbReference type="InterPro" id="IPR011707">
    <property type="entry name" value="Cu-oxidase-like_N"/>
</dbReference>
<dbReference type="eggNOG" id="COG2132">
    <property type="taxonomic scope" value="Bacteria"/>
</dbReference>
<evidence type="ECO:0000256" key="3">
    <source>
        <dbReference type="ARBA" id="ARBA00023008"/>
    </source>
</evidence>
<dbReference type="KEGG" id="sno:Snov_1617"/>
<dbReference type="AlphaFoldDB" id="D7AAB9"/>
<evidence type="ECO:0000256" key="1">
    <source>
        <dbReference type="ARBA" id="ARBA00022723"/>
    </source>
</evidence>
<dbReference type="InterPro" id="IPR006311">
    <property type="entry name" value="TAT_signal"/>
</dbReference>
<proteinExistence type="predicted"/>
<evidence type="ECO:0000313" key="8">
    <source>
        <dbReference type="Proteomes" id="UP000006633"/>
    </source>
</evidence>
<dbReference type="InterPro" id="IPR002355">
    <property type="entry name" value="Cu_oxidase_Cu_BS"/>
</dbReference>
<dbReference type="PANTHER" id="PTHR11709">
    <property type="entry name" value="MULTI-COPPER OXIDASE"/>
    <property type="match status" value="1"/>
</dbReference>
<evidence type="ECO:0000256" key="2">
    <source>
        <dbReference type="ARBA" id="ARBA00023002"/>
    </source>
</evidence>
<dbReference type="Gene3D" id="2.60.40.420">
    <property type="entry name" value="Cupredoxins - blue copper proteins"/>
    <property type="match status" value="3"/>
</dbReference>
<protein>
    <submittedName>
        <fullName evidence="7">Multicopper oxidase type 2</fullName>
    </submittedName>
</protein>
<accession>D7AAB9</accession>
<evidence type="ECO:0000259" key="5">
    <source>
        <dbReference type="Pfam" id="PF07731"/>
    </source>
</evidence>
<dbReference type="OrthoDB" id="9757546at2"/>
<keyword evidence="2" id="KW-0560">Oxidoreductase</keyword>
<sequence>MNLSRRSLFLAGAGAGLASVTWPATSVRAAAPRVLRLESYQIEIAGRAATRFRVVQPDGTEGLTLDEGDEFDVRVENGLNELSGLHWHGLVEPWRQDGVPYLSAPPIAPGASVDYRFPALPTGTRWMHSHFGLQEQNLLAVPLIIREASAIRSGIQEVVILLEDFSWRSPEEILAGLRNPAPSSGGMSAMPGMAMPNTPMAGMAMSGPDLNDVEYDHFLANRRTLDDPDVVEVEKGSEVRLRIINASASTNFTIDVGPGGGSLLTVDGSPIQPVSVRQVPLATAQRADILVRMPADGSALPILALVEGRDRRAGIVLRPKGASVAKLSETGDQAGPRLTLDFEATLRTAENFAAKPADRTVPIDLTGDMARYAWFMQVHDMIGLPATAERGERVEITMRNTTGMAHPMHLHGHVFQVVAIDGKRFGGAVRDTVLVTPNSTVTIAFDADNPGLWAFHCHNLYHMAVGMFTTLVYRGFA</sequence>
<dbReference type="InterPro" id="IPR033138">
    <property type="entry name" value="Cu_oxidase_CS"/>
</dbReference>
<dbReference type="InterPro" id="IPR008972">
    <property type="entry name" value="Cupredoxin"/>
</dbReference>
<evidence type="ECO:0000313" key="7">
    <source>
        <dbReference type="EMBL" id="ADH88922.1"/>
    </source>
</evidence>
<dbReference type="Pfam" id="PF07732">
    <property type="entry name" value="Cu-oxidase_3"/>
    <property type="match status" value="1"/>
</dbReference>
<feature type="domain" description="Plastocyanin-like" evidence="6">
    <location>
        <begin position="63"/>
        <end position="148"/>
    </location>
</feature>
<evidence type="ECO:0000259" key="4">
    <source>
        <dbReference type="Pfam" id="PF00394"/>
    </source>
</evidence>
<dbReference type="EMBL" id="CP002026">
    <property type="protein sequence ID" value="ADH88922.1"/>
    <property type="molecule type" value="Genomic_DNA"/>
</dbReference>
<gene>
    <name evidence="7" type="ordered locus">Snov_1617</name>
</gene>
<dbReference type="SUPFAM" id="SSF49503">
    <property type="entry name" value="Cupredoxins"/>
    <property type="match status" value="3"/>
</dbReference>
<name>D7AAB9_ANCN5</name>
<feature type="domain" description="Plastocyanin-like" evidence="4">
    <location>
        <begin position="218"/>
        <end position="295"/>
    </location>
</feature>
<dbReference type="PROSITE" id="PS00079">
    <property type="entry name" value="MULTICOPPER_OXIDASE1"/>
    <property type="match status" value="1"/>
</dbReference>